<accession>A0ABR8YQX0</accession>
<dbReference type="Proteomes" id="UP000627166">
    <property type="component" value="Unassembled WGS sequence"/>
</dbReference>
<evidence type="ECO:0000313" key="2">
    <source>
        <dbReference type="Proteomes" id="UP000627166"/>
    </source>
</evidence>
<dbReference type="InterPro" id="IPR025648">
    <property type="entry name" value="DUF4358"/>
</dbReference>
<dbReference type="EMBL" id="JACSQB010000045">
    <property type="protein sequence ID" value="MBD8046642.1"/>
    <property type="molecule type" value="Genomic_DNA"/>
</dbReference>
<evidence type="ECO:0000313" key="1">
    <source>
        <dbReference type="EMBL" id="MBD8046642.1"/>
    </source>
</evidence>
<comment type="caution">
    <text evidence="1">The sequence shown here is derived from an EMBL/GenBank/DDBJ whole genome shotgun (WGS) entry which is preliminary data.</text>
</comment>
<dbReference type="PROSITE" id="PS51257">
    <property type="entry name" value="PROKAR_LIPOPROTEIN"/>
    <property type="match status" value="1"/>
</dbReference>
<gene>
    <name evidence="1" type="ORF">H9637_06230</name>
</gene>
<proteinExistence type="predicted"/>
<dbReference type="Pfam" id="PF14270">
    <property type="entry name" value="DUF4358"/>
    <property type="match status" value="1"/>
</dbReference>
<sequence>MKKLVILISALLVIFTFGGCVKKDGEASVKDIPVADIIAAVEEKVDLGVVQNLSEDEDLEKKYYIDLKDIEEAEIKTAMMNVKSNELAIIKVKDSSKVEEIKKSVEKRGEDLEKQWSNYLPNQYELVKKRKIEAIGNYVILIIDEKADEIEEIIESKLK</sequence>
<reference evidence="1 2" key="1">
    <citation type="submission" date="2020-08" db="EMBL/GenBank/DDBJ databases">
        <title>A Genomic Blueprint of the Chicken Gut Microbiome.</title>
        <authorList>
            <person name="Gilroy R."/>
            <person name="Ravi A."/>
            <person name="Getino M."/>
            <person name="Pursley I."/>
            <person name="Horton D.L."/>
            <person name="Alikhan N.-F."/>
            <person name="Baker D."/>
            <person name="Gharbi K."/>
            <person name="Hall N."/>
            <person name="Watson M."/>
            <person name="Adriaenssens E.M."/>
            <person name="Foster-Nyarko E."/>
            <person name="Jarju S."/>
            <person name="Secka A."/>
            <person name="Antonio M."/>
            <person name="Oren A."/>
            <person name="Chaudhuri R."/>
            <person name="La Ragione R.M."/>
            <person name="Hildebrand F."/>
            <person name="Pallen M.J."/>
        </authorList>
    </citation>
    <scope>NUCLEOTIDE SEQUENCE [LARGE SCALE GENOMIC DNA]</scope>
    <source>
        <strain evidence="1 2">N37</strain>
    </source>
</reference>
<keyword evidence="2" id="KW-1185">Reference proteome</keyword>
<protein>
    <submittedName>
        <fullName evidence="1">DUF4358 domain-containing protein</fullName>
    </submittedName>
</protein>
<organism evidence="1 2">
    <name type="scientific">Clostridium faecium</name>
    <dbReference type="NCBI Taxonomy" id="2762223"/>
    <lineage>
        <taxon>Bacteria</taxon>
        <taxon>Bacillati</taxon>
        <taxon>Bacillota</taxon>
        <taxon>Clostridia</taxon>
        <taxon>Eubacteriales</taxon>
        <taxon>Clostridiaceae</taxon>
        <taxon>Clostridium</taxon>
    </lineage>
</organism>
<dbReference type="RefSeq" id="WP_191739615.1">
    <property type="nucleotide sequence ID" value="NZ_JACSQB010000045.1"/>
</dbReference>
<name>A0ABR8YQX0_9CLOT</name>